<name>A0ACB1KFV8_RANTA</name>
<reference evidence="1" key="1">
    <citation type="submission" date="2025-03" db="EMBL/GenBank/DDBJ databases">
        <authorList>
            <consortium name="ELIXIR-Norway"/>
            <consortium name="Elixir Norway"/>
        </authorList>
    </citation>
    <scope>NUCLEOTIDE SEQUENCE</scope>
</reference>
<organism evidence="1 2">
    <name type="scientific">Rangifer tarandus platyrhynchus</name>
    <name type="common">Svalbard reindeer</name>
    <dbReference type="NCBI Taxonomy" id="3082113"/>
    <lineage>
        <taxon>Eukaryota</taxon>
        <taxon>Metazoa</taxon>
        <taxon>Chordata</taxon>
        <taxon>Craniata</taxon>
        <taxon>Vertebrata</taxon>
        <taxon>Euteleostomi</taxon>
        <taxon>Mammalia</taxon>
        <taxon>Eutheria</taxon>
        <taxon>Laurasiatheria</taxon>
        <taxon>Artiodactyla</taxon>
        <taxon>Ruminantia</taxon>
        <taxon>Pecora</taxon>
        <taxon>Cervidae</taxon>
        <taxon>Odocoileinae</taxon>
        <taxon>Rangifer</taxon>
    </lineage>
</organism>
<dbReference type="EMBL" id="CATOBB020000615">
    <property type="protein sequence ID" value="CAM9175622.1"/>
    <property type="molecule type" value="Genomic_DNA"/>
</dbReference>
<evidence type="ECO:0000313" key="1">
    <source>
        <dbReference type="EMBL" id="CAM9175622.1"/>
    </source>
</evidence>
<evidence type="ECO:0000313" key="2">
    <source>
        <dbReference type="Proteomes" id="UP001162501"/>
    </source>
</evidence>
<comment type="caution">
    <text evidence="1">The sequence shown here is derived from an EMBL/GenBank/DDBJ whole genome shotgun (WGS) entry which is preliminary data.</text>
</comment>
<feature type="non-terminal residue" evidence="1">
    <location>
        <position position="53"/>
    </location>
</feature>
<dbReference type="Proteomes" id="UP001162501">
    <property type="component" value="Unassembled WGS sequence"/>
</dbReference>
<gene>
    <name evidence="1" type="ORF">MRATA1EN22A_LOCUS29440</name>
</gene>
<proteinExistence type="predicted"/>
<protein>
    <submittedName>
        <fullName evidence="1">Uncharacterized protein</fullName>
    </submittedName>
</protein>
<sequence>MDTRRPARPTIRAHCGHFNACLCSAPPNGLAGTVRSTSPVMDALPGHVRSLSP</sequence>
<accession>A0ACB1KFV8</accession>